<dbReference type="AlphaFoldDB" id="Q39VP5"/>
<dbReference type="SUPFAM" id="SSF56935">
    <property type="entry name" value="Porins"/>
    <property type="match status" value="1"/>
</dbReference>
<protein>
    <recommendedName>
        <fullName evidence="3">Outer membrane channel</fullName>
    </recommendedName>
</protein>
<proteinExistence type="predicted"/>
<evidence type="ECO:0008006" key="3">
    <source>
        <dbReference type="Google" id="ProtNLM"/>
    </source>
</evidence>
<keyword evidence="2" id="KW-1185">Reference proteome</keyword>
<dbReference type="Proteomes" id="UP000007073">
    <property type="component" value="Chromosome"/>
</dbReference>
<dbReference type="HOGENOM" id="CLU_053825_0_0_7"/>
<dbReference type="RefSeq" id="WP_004511624.1">
    <property type="nucleotide sequence ID" value="NC_007517.1"/>
</dbReference>
<gene>
    <name evidence="1" type="ordered locus">Gmet_1445</name>
</gene>
<dbReference type="EMBL" id="CP000148">
    <property type="protein sequence ID" value="ABB31679.1"/>
    <property type="molecule type" value="Genomic_DNA"/>
</dbReference>
<evidence type="ECO:0000313" key="2">
    <source>
        <dbReference type="Proteomes" id="UP000007073"/>
    </source>
</evidence>
<dbReference type="KEGG" id="gme:Gmet_1445"/>
<sequence length="410" mass="45391">MSLPCRRPVSAVQVISAAAALIGTALTMLPVSAFADDFRLLGATALQQEYIDNLFMSPDDRKSSFITTLSGGFEATERTERLDADLTLKLDQIFYTDENRLGNSLNQLYRGGARYRLTELLTLGASAKYELNNRPDQDIERTGLIVEPVTRHRQEYGATANYILSETMSTALSYSYLQDDFNDRTNTQNSSHDLSVVLERNLSAYLPDLTGSLIFGYGNYQTREATDTKVEQYLAMAGISWSYTELWKLFANLGASYTTSEFDTLAGSSLVRNGEHSWGGTGKAGVSYRDEYTAGTLAFSQGIVPASGRSGASRRTGLTLDLSRRFTEELTGFLSSGFFLNRSDRGEFSAGEIDETTFNAGIGARYNVSRDFSLEARYGYARIDYGVSGQTAERNGVMMSLVYRYPFLEK</sequence>
<reference evidence="1 2" key="1">
    <citation type="submission" date="2005-10" db="EMBL/GenBank/DDBJ databases">
        <title>Complete sequence of Geobacter metallireducens GS-15.</title>
        <authorList>
            <consortium name="US DOE Joint Genome Institute"/>
            <person name="Copeland A."/>
            <person name="Lucas S."/>
            <person name="Lapidus A."/>
            <person name="Barry K."/>
            <person name="Detter J.C."/>
            <person name="Glavina T."/>
            <person name="Hammon N."/>
            <person name="Israni S."/>
            <person name="Pitluck S."/>
            <person name="Di Bartolo G."/>
            <person name="Chain P."/>
            <person name="Schmutz J."/>
            <person name="Larimer F."/>
            <person name="Land M."/>
            <person name="Kyrpides N."/>
            <person name="Ivanova N."/>
            <person name="Richardson P."/>
        </authorList>
    </citation>
    <scope>NUCLEOTIDE SEQUENCE [LARGE SCALE GENOMIC DNA]</scope>
    <source>
        <strain evidence="2">ATCC 53774 / DSM 7210 / GS-15</strain>
    </source>
</reference>
<reference evidence="1 2" key="2">
    <citation type="journal article" date="2009" name="BMC Microbiol.">
        <title>The genome sequence of Geobacter metallireducens: features of metabolism, physiology and regulation common and dissimilar to Geobacter sulfurreducens.</title>
        <authorList>
            <person name="Aklujkar M."/>
            <person name="Krushkal J."/>
            <person name="DiBartolo G."/>
            <person name="Lapidus A."/>
            <person name="Land M.L."/>
            <person name="Lovley D.R."/>
        </authorList>
    </citation>
    <scope>NUCLEOTIDE SEQUENCE [LARGE SCALE GENOMIC DNA]</scope>
    <source>
        <strain evidence="2">ATCC 53774 / DSM 7210 / GS-15</strain>
    </source>
</reference>
<organism evidence="1 2">
    <name type="scientific">Geobacter metallireducens (strain ATCC 53774 / DSM 7210 / GS-15)</name>
    <dbReference type="NCBI Taxonomy" id="269799"/>
    <lineage>
        <taxon>Bacteria</taxon>
        <taxon>Pseudomonadati</taxon>
        <taxon>Thermodesulfobacteriota</taxon>
        <taxon>Desulfuromonadia</taxon>
        <taxon>Geobacterales</taxon>
        <taxon>Geobacteraceae</taxon>
        <taxon>Geobacter</taxon>
    </lineage>
</organism>
<dbReference type="STRING" id="269799.Gmet_1445"/>
<accession>Q39VP5</accession>
<dbReference type="eggNOG" id="COG5338">
    <property type="taxonomic scope" value="Bacteria"/>
</dbReference>
<evidence type="ECO:0000313" key="1">
    <source>
        <dbReference type="EMBL" id="ABB31679.1"/>
    </source>
</evidence>
<name>Q39VP5_GEOMG</name>